<dbReference type="Proteomes" id="UP000580839">
    <property type="component" value="Unassembled WGS sequence"/>
</dbReference>
<name>A0A849SIN2_UNCEI</name>
<comment type="cofactor">
    <cofactor evidence="1">
        <name>pyruvate</name>
        <dbReference type="ChEBI" id="CHEBI:15361"/>
    </cofactor>
</comment>
<organism evidence="10 11">
    <name type="scientific">Eiseniibacteriota bacterium</name>
    <dbReference type="NCBI Taxonomy" id="2212470"/>
    <lineage>
        <taxon>Bacteria</taxon>
        <taxon>Candidatus Eiseniibacteriota</taxon>
    </lineage>
</organism>
<dbReference type="PANTHER" id="PTHR33866">
    <property type="entry name" value="S-ADENOSYLMETHIONINE DECARBOXYLASE PROENZYME"/>
    <property type="match status" value="1"/>
</dbReference>
<dbReference type="EMBL" id="JABFRW010000207">
    <property type="protein sequence ID" value="NOT35628.1"/>
    <property type="molecule type" value="Genomic_DNA"/>
</dbReference>
<evidence type="ECO:0000256" key="5">
    <source>
        <dbReference type="ARBA" id="ARBA00023115"/>
    </source>
</evidence>
<evidence type="ECO:0000256" key="2">
    <source>
        <dbReference type="ARBA" id="ARBA00022793"/>
    </source>
</evidence>
<keyword evidence="9" id="KW-0670">Pyruvate</keyword>
<dbReference type="AlphaFoldDB" id="A0A849SIN2"/>
<dbReference type="Pfam" id="PF02675">
    <property type="entry name" value="AdoMet_dc"/>
    <property type="match status" value="1"/>
</dbReference>
<gene>
    <name evidence="10" type="ORF">HOP12_15900</name>
</gene>
<evidence type="ECO:0000256" key="1">
    <source>
        <dbReference type="ARBA" id="ARBA00001928"/>
    </source>
</evidence>
<keyword evidence="5" id="KW-0620">Polyamine biosynthesis</keyword>
<protein>
    <submittedName>
        <fullName evidence="10">S-adenosylmethionine decarboxylase proenzyme</fullName>
    </submittedName>
</protein>
<proteinExistence type="predicted"/>
<dbReference type="GO" id="GO:0004014">
    <property type="term" value="F:adenosylmethionine decarboxylase activity"/>
    <property type="evidence" value="ECO:0007669"/>
    <property type="project" value="InterPro"/>
</dbReference>
<reference evidence="10 11" key="1">
    <citation type="submission" date="2020-04" db="EMBL/GenBank/DDBJ databases">
        <title>Metagenomic profiling of ammonia- and methane-oxidizing microorganisms in a Dutch drinking water treatment plant.</title>
        <authorList>
            <person name="Poghosyan L."/>
            <person name="Leucker S."/>
        </authorList>
    </citation>
    <scope>NUCLEOTIDE SEQUENCE [LARGE SCALE GENOMIC DNA]</scope>
    <source>
        <strain evidence="10">S-RSF-IL-03</strain>
    </source>
</reference>
<dbReference type="InterPro" id="IPR003826">
    <property type="entry name" value="AdoMetDC_fam_prok"/>
</dbReference>
<evidence type="ECO:0000256" key="9">
    <source>
        <dbReference type="ARBA" id="ARBA00023317"/>
    </source>
</evidence>
<dbReference type="GO" id="GO:0005829">
    <property type="term" value="C:cytosol"/>
    <property type="evidence" value="ECO:0007669"/>
    <property type="project" value="TreeGrafter"/>
</dbReference>
<evidence type="ECO:0000256" key="7">
    <source>
        <dbReference type="ARBA" id="ARBA00023239"/>
    </source>
</evidence>
<dbReference type="GO" id="GO:0008295">
    <property type="term" value="P:spermidine biosynthetic process"/>
    <property type="evidence" value="ECO:0007669"/>
    <property type="project" value="UniProtKB-KW"/>
</dbReference>
<dbReference type="PANTHER" id="PTHR33866:SF2">
    <property type="entry name" value="S-ADENOSYLMETHIONINE DECARBOXYLASE PROENZYME"/>
    <property type="match status" value="1"/>
</dbReference>
<sequence length="149" mass="16763">MTGFGPHLVFDAYGCPPDRLGDLQGLYGLLDGLPERIQMTKIMPPYVFRHAGAPGMEGLSGFVLIAESHISIHTFPKRKFINVDIFSCNDFDVEDALRELTGAFSPRRVDWRLLDRGLEFPKNLGDSRQLVEQERRRVSARSMGLGVSR</sequence>
<accession>A0A849SIN2</accession>
<evidence type="ECO:0000256" key="6">
    <source>
        <dbReference type="ARBA" id="ARBA00023145"/>
    </source>
</evidence>
<evidence type="ECO:0000313" key="11">
    <source>
        <dbReference type="Proteomes" id="UP000580839"/>
    </source>
</evidence>
<comment type="caution">
    <text evidence="10">The sequence shown here is derived from an EMBL/GenBank/DDBJ whole genome shotgun (WGS) entry which is preliminary data.</text>
</comment>
<dbReference type="Gene3D" id="3.60.90.10">
    <property type="entry name" value="S-adenosylmethionine decarboxylase"/>
    <property type="match status" value="1"/>
</dbReference>
<keyword evidence="8" id="KW-0704">Schiff base</keyword>
<evidence type="ECO:0000313" key="10">
    <source>
        <dbReference type="EMBL" id="NOT35628.1"/>
    </source>
</evidence>
<keyword evidence="4" id="KW-0745">Spermidine biosynthesis</keyword>
<evidence type="ECO:0000256" key="4">
    <source>
        <dbReference type="ARBA" id="ARBA00023066"/>
    </source>
</evidence>
<dbReference type="SUPFAM" id="SSF56276">
    <property type="entry name" value="S-adenosylmethionine decarboxylase"/>
    <property type="match status" value="1"/>
</dbReference>
<evidence type="ECO:0000256" key="3">
    <source>
        <dbReference type="ARBA" id="ARBA00022813"/>
    </source>
</evidence>
<keyword evidence="7" id="KW-0456">Lyase</keyword>
<evidence type="ECO:0000256" key="8">
    <source>
        <dbReference type="ARBA" id="ARBA00023270"/>
    </source>
</evidence>
<keyword evidence="2" id="KW-0210">Decarboxylase</keyword>
<dbReference type="InterPro" id="IPR016067">
    <property type="entry name" value="S-AdoMet_deCO2ase_core"/>
</dbReference>
<keyword evidence="6" id="KW-0865">Zymogen</keyword>
<keyword evidence="3" id="KW-0068">Autocatalytic cleavage</keyword>